<feature type="domain" description="HTH marR-type" evidence="4">
    <location>
        <begin position="1"/>
        <end position="122"/>
    </location>
</feature>
<dbReference type="SMART" id="SM00347">
    <property type="entry name" value="HTH_MARR"/>
    <property type="match status" value="1"/>
</dbReference>
<dbReference type="PROSITE" id="PS01117">
    <property type="entry name" value="HTH_MARR_1"/>
    <property type="match status" value="1"/>
</dbReference>
<dbReference type="InterPro" id="IPR039422">
    <property type="entry name" value="MarR/SlyA-like"/>
</dbReference>
<comment type="caution">
    <text evidence="5">The sequence shown here is derived from an EMBL/GenBank/DDBJ whole genome shotgun (WGS) entry which is preliminary data.</text>
</comment>
<accession>A0A4R1BCY5</accession>
<dbReference type="InterPro" id="IPR000835">
    <property type="entry name" value="HTH_MarR-typ"/>
</dbReference>
<dbReference type="InterPro" id="IPR036390">
    <property type="entry name" value="WH_DNA-bd_sf"/>
</dbReference>
<evidence type="ECO:0000256" key="3">
    <source>
        <dbReference type="ARBA" id="ARBA00023163"/>
    </source>
</evidence>
<reference evidence="5 6" key="1">
    <citation type="submission" date="2019-03" db="EMBL/GenBank/DDBJ databases">
        <title>Whole genome sequence of a novel Rubrobacter taiwanensis strain, isolated from Yellowstone National Park.</title>
        <authorList>
            <person name="Freed S."/>
            <person name="Ramaley R.F."/>
            <person name="Kyndt J.A."/>
        </authorList>
    </citation>
    <scope>NUCLEOTIDE SEQUENCE [LARGE SCALE GENOMIC DNA]</scope>
    <source>
        <strain evidence="5 6">Yellowstone</strain>
    </source>
</reference>
<dbReference type="PROSITE" id="PS50995">
    <property type="entry name" value="HTH_MARR_2"/>
    <property type="match status" value="1"/>
</dbReference>
<evidence type="ECO:0000313" key="6">
    <source>
        <dbReference type="Proteomes" id="UP000295244"/>
    </source>
</evidence>
<keyword evidence="2" id="KW-0238">DNA-binding</keyword>
<dbReference type="Proteomes" id="UP000295244">
    <property type="component" value="Unassembled WGS sequence"/>
</dbReference>
<gene>
    <name evidence="5" type="ORF">E0L93_13965</name>
</gene>
<dbReference type="AlphaFoldDB" id="A0A4R1BCY5"/>
<dbReference type="SUPFAM" id="SSF46785">
    <property type="entry name" value="Winged helix' DNA-binding domain"/>
    <property type="match status" value="1"/>
</dbReference>
<sequence>MIEARVRRKLREGYDVTLPRFDVMAALYNAPEGMSMGGVSRRLMVSNGNVTGIVERLEREGLVHRRPQPEDRRRHLVRLTDAGREAFEEMAAEHERWIANMLSALSEDEARRLYELLGKAKRSVLESYGEEES</sequence>
<keyword evidence="1" id="KW-0805">Transcription regulation</keyword>
<dbReference type="Gene3D" id="1.10.10.10">
    <property type="entry name" value="Winged helix-like DNA-binding domain superfamily/Winged helix DNA-binding domain"/>
    <property type="match status" value="1"/>
</dbReference>
<keyword evidence="3" id="KW-0804">Transcription</keyword>
<dbReference type="PRINTS" id="PR00598">
    <property type="entry name" value="HTHMARR"/>
</dbReference>
<evidence type="ECO:0000259" key="4">
    <source>
        <dbReference type="PROSITE" id="PS50995"/>
    </source>
</evidence>
<keyword evidence="6" id="KW-1185">Reference proteome</keyword>
<dbReference type="Pfam" id="PF12802">
    <property type="entry name" value="MarR_2"/>
    <property type="match status" value="1"/>
</dbReference>
<evidence type="ECO:0000256" key="2">
    <source>
        <dbReference type="ARBA" id="ARBA00023125"/>
    </source>
</evidence>
<evidence type="ECO:0000313" key="5">
    <source>
        <dbReference type="EMBL" id="TCJ14883.1"/>
    </source>
</evidence>
<organism evidence="5 6">
    <name type="scientific">Rubrobacter taiwanensis</name>
    <dbReference type="NCBI Taxonomy" id="185139"/>
    <lineage>
        <taxon>Bacteria</taxon>
        <taxon>Bacillati</taxon>
        <taxon>Actinomycetota</taxon>
        <taxon>Rubrobacteria</taxon>
        <taxon>Rubrobacterales</taxon>
        <taxon>Rubrobacteraceae</taxon>
        <taxon>Rubrobacter</taxon>
    </lineage>
</organism>
<name>A0A4R1BCY5_9ACTN</name>
<dbReference type="EMBL" id="SKBU01000031">
    <property type="protein sequence ID" value="TCJ14883.1"/>
    <property type="molecule type" value="Genomic_DNA"/>
</dbReference>
<dbReference type="PANTHER" id="PTHR33164">
    <property type="entry name" value="TRANSCRIPTIONAL REGULATOR, MARR FAMILY"/>
    <property type="match status" value="1"/>
</dbReference>
<dbReference type="InterPro" id="IPR023187">
    <property type="entry name" value="Tscrpt_reg_MarR-type_CS"/>
</dbReference>
<proteinExistence type="predicted"/>
<dbReference type="GO" id="GO:0003700">
    <property type="term" value="F:DNA-binding transcription factor activity"/>
    <property type="evidence" value="ECO:0007669"/>
    <property type="project" value="InterPro"/>
</dbReference>
<dbReference type="InterPro" id="IPR036388">
    <property type="entry name" value="WH-like_DNA-bd_sf"/>
</dbReference>
<dbReference type="GO" id="GO:0006950">
    <property type="term" value="P:response to stress"/>
    <property type="evidence" value="ECO:0007669"/>
    <property type="project" value="TreeGrafter"/>
</dbReference>
<dbReference type="OrthoDB" id="273614at2"/>
<protein>
    <submittedName>
        <fullName evidence="5">MarR family transcriptional regulator</fullName>
    </submittedName>
</protein>
<dbReference type="GO" id="GO:0003677">
    <property type="term" value="F:DNA binding"/>
    <property type="evidence" value="ECO:0007669"/>
    <property type="project" value="UniProtKB-KW"/>
</dbReference>
<dbReference type="PANTHER" id="PTHR33164:SF43">
    <property type="entry name" value="HTH-TYPE TRANSCRIPTIONAL REPRESSOR YETL"/>
    <property type="match status" value="1"/>
</dbReference>
<evidence type="ECO:0000256" key="1">
    <source>
        <dbReference type="ARBA" id="ARBA00023015"/>
    </source>
</evidence>